<feature type="region of interest" description="Disordered" evidence="1">
    <location>
        <begin position="106"/>
        <end position="175"/>
    </location>
</feature>
<organism evidence="4 5">
    <name type="scientific">Streptomyces synnematoformans</name>
    <dbReference type="NCBI Taxonomy" id="415721"/>
    <lineage>
        <taxon>Bacteria</taxon>
        <taxon>Bacillati</taxon>
        <taxon>Actinomycetota</taxon>
        <taxon>Actinomycetes</taxon>
        <taxon>Kitasatosporales</taxon>
        <taxon>Streptomycetaceae</taxon>
        <taxon>Streptomyces</taxon>
    </lineage>
</organism>
<evidence type="ECO:0000256" key="1">
    <source>
        <dbReference type="SAM" id="MobiDB-lite"/>
    </source>
</evidence>
<dbReference type="PANTHER" id="PTHR43767:SF1">
    <property type="entry name" value="NONRIBOSOMAL PEPTIDE SYNTHASE PES1 (EUROFUNG)-RELATED"/>
    <property type="match status" value="1"/>
</dbReference>
<comment type="caution">
    <text evidence="4">The sequence shown here is derived from an EMBL/GenBank/DDBJ whole genome shotgun (WGS) entry which is preliminary data.</text>
</comment>
<dbReference type="Gene3D" id="3.40.50.12780">
    <property type="entry name" value="N-terminal domain of ligase-like"/>
    <property type="match status" value="1"/>
</dbReference>
<dbReference type="InterPro" id="IPR000873">
    <property type="entry name" value="AMP-dep_synth/lig_dom"/>
</dbReference>
<feature type="domain" description="AMP-binding enzyme C-terminal" evidence="3">
    <location>
        <begin position="423"/>
        <end position="497"/>
    </location>
</feature>
<accession>A0ABP5K3K1</accession>
<dbReference type="Proteomes" id="UP001500443">
    <property type="component" value="Unassembled WGS sequence"/>
</dbReference>
<name>A0ABP5K3K1_9ACTN</name>
<dbReference type="Pfam" id="PF00501">
    <property type="entry name" value="AMP-binding"/>
    <property type="match status" value="1"/>
</dbReference>
<dbReference type="PROSITE" id="PS00455">
    <property type="entry name" value="AMP_BINDING"/>
    <property type="match status" value="1"/>
</dbReference>
<dbReference type="RefSeq" id="WP_344290651.1">
    <property type="nucleotide sequence ID" value="NZ_BAAAPF010000093.1"/>
</dbReference>
<feature type="compositionally biased region" description="Low complexity" evidence="1">
    <location>
        <begin position="144"/>
        <end position="153"/>
    </location>
</feature>
<sequence>MAEQFPGDVLDLLADAGGRTVFEDAGRAVSGAGLLAAVRRVTAGLRRRGVAPGDGVAVLLGVSPEAFAAVIAAHVVGARVVGVRPGLTERQREHLLADSAFAITDPADGAGTTAGRPGTGGGSADTPGGGPDGRSGAARPRTVLPLGDLLAAPDDGRRPEVSARPGDTARLIHTSGSTGLPKACAQTYAAMTAAWTLRPDDWPPVIRELAPRLDRFLVFGTLASQVMLEYGLLSLAAGGTLVAAAPGDLHDGLVRHRATGSVVTVARLTRLVERRRASRPDPGGLRALMLSGSPIAPGRLREAADVLGPVVFHGYGQTETGMISMAAPGEEPGCLGVPPVDVEVRDAAGRPLPPGADGELFVRTPGQCAGYWNEPERTAEVFADGWVRTRDLGHLDAAGRLWLTGRTRDVIIVNANLYYAGPVERLLATHPAVAEAYVVAAPDDSTGEAVHAYVVPAAGRTPRLAELRALVAADLGEACAPTRLTVIEEVPLTPAGKPDKRRLAAEAEAGVGA</sequence>
<keyword evidence="4" id="KW-0436">Ligase</keyword>
<evidence type="ECO:0000313" key="4">
    <source>
        <dbReference type="EMBL" id="GAA2126040.1"/>
    </source>
</evidence>
<dbReference type="PANTHER" id="PTHR43767">
    <property type="entry name" value="LONG-CHAIN-FATTY-ACID--COA LIGASE"/>
    <property type="match status" value="1"/>
</dbReference>
<feature type="domain" description="AMP-dependent synthetase/ligase" evidence="2">
    <location>
        <begin position="17"/>
        <end position="372"/>
    </location>
</feature>
<evidence type="ECO:0000313" key="5">
    <source>
        <dbReference type="Proteomes" id="UP001500443"/>
    </source>
</evidence>
<dbReference type="InterPro" id="IPR025110">
    <property type="entry name" value="AMP-bd_C"/>
</dbReference>
<dbReference type="InterPro" id="IPR045851">
    <property type="entry name" value="AMP-bd_C_sf"/>
</dbReference>
<dbReference type="InterPro" id="IPR020845">
    <property type="entry name" value="AMP-binding_CS"/>
</dbReference>
<dbReference type="SUPFAM" id="SSF56801">
    <property type="entry name" value="Acetyl-CoA synthetase-like"/>
    <property type="match status" value="1"/>
</dbReference>
<protein>
    <submittedName>
        <fullName evidence="4">Fatty acid--CoA ligase family protein</fullName>
    </submittedName>
</protein>
<dbReference type="InterPro" id="IPR042099">
    <property type="entry name" value="ANL_N_sf"/>
</dbReference>
<gene>
    <name evidence="4" type="ORF">GCM10009802_31740</name>
</gene>
<dbReference type="Pfam" id="PF13193">
    <property type="entry name" value="AMP-binding_C"/>
    <property type="match status" value="1"/>
</dbReference>
<evidence type="ECO:0000259" key="2">
    <source>
        <dbReference type="Pfam" id="PF00501"/>
    </source>
</evidence>
<evidence type="ECO:0000259" key="3">
    <source>
        <dbReference type="Pfam" id="PF13193"/>
    </source>
</evidence>
<feature type="compositionally biased region" description="Gly residues" evidence="1">
    <location>
        <begin position="117"/>
        <end position="133"/>
    </location>
</feature>
<dbReference type="InterPro" id="IPR050237">
    <property type="entry name" value="ATP-dep_AMP-bd_enzyme"/>
</dbReference>
<keyword evidence="5" id="KW-1185">Reference proteome</keyword>
<feature type="compositionally biased region" description="Low complexity" evidence="1">
    <location>
        <begin position="106"/>
        <end position="116"/>
    </location>
</feature>
<dbReference type="EMBL" id="BAAAPF010000093">
    <property type="protein sequence ID" value="GAA2126040.1"/>
    <property type="molecule type" value="Genomic_DNA"/>
</dbReference>
<dbReference type="CDD" id="cd04433">
    <property type="entry name" value="AFD_class_I"/>
    <property type="match status" value="1"/>
</dbReference>
<reference evidence="5" key="1">
    <citation type="journal article" date="2019" name="Int. J. Syst. Evol. Microbiol.">
        <title>The Global Catalogue of Microorganisms (GCM) 10K type strain sequencing project: providing services to taxonomists for standard genome sequencing and annotation.</title>
        <authorList>
            <consortium name="The Broad Institute Genomics Platform"/>
            <consortium name="The Broad Institute Genome Sequencing Center for Infectious Disease"/>
            <person name="Wu L."/>
            <person name="Ma J."/>
        </authorList>
    </citation>
    <scope>NUCLEOTIDE SEQUENCE [LARGE SCALE GENOMIC DNA]</scope>
    <source>
        <strain evidence="5">JCM 15481</strain>
    </source>
</reference>
<proteinExistence type="predicted"/>
<dbReference type="Gene3D" id="3.30.300.30">
    <property type="match status" value="1"/>
</dbReference>
<dbReference type="GO" id="GO:0016874">
    <property type="term" value="F:ligase activity"/>
    <property type="evidence" value="ECO:0007669"/>
    <property type="project" value="UniProtKB-KW"/>
</dbReference>